<name>A0A9N9KGW8_9GLOM</name>
<reference evidence="1" key="1">
    <citation type="submission" date="2021-06" db="EMBL/GenBank/DDBJ databases">
        <authorList>
            <person name="Kallberg Y."/>
            <person name="Tangrot J."/>
            <person name="Rosling A."/>
        </authorList>
    </citation>
    <scope>NUCLEOTIDE SEQUENCE</scope>
    <source>
        <strain evidence="1">MA453B</strain>
    </source>
</reference>
<dbReference type="OrthoDB" id="10647320at2759"/>
<protein>
    <submittedName>
        <fullName evidence="1">18906_t:CDS:1</fullName>
    </submittedName>
</protein>
<gene>
    <name evidence="1" type="ORF">DERYTH_LOCUS28447</name>
</gene>
<comment type="caution">
    <text evidence="1">The sequence shown here is derived from an EMBL/GenBank/DDBJ whole genome shotgun (WGS) entry which is preliminary data.</text>
</comment>
<sequence>LFVLQNYDIDEEAKELDFKQLEKTDKSTYEELSSNSGVVSSAETKGAPVETESIYKNLTSGLTSVYESTTNITKDLGKYIEDALTSDTDEHDQREKEEALIVVRSKTTPEETKSITTTQKANGCFELSENVIKELH</sequence>
<dbReference type="Proteomes" id="UP000789405">
    <property type="component" value="Unassembled WGS sequence"/>
</dbReference>
<dbReference type="EMBL" id="CAJVPY010071060">
    <property type="protein sequence ID" value="CAG8828233.1"/>
    <property type="molecule type" value="Genomic_DNA"/>
</dbReference>
<evidence type="ECO:0000313" key="1">
    <source>
        <dbReference type="EMBL" id="CAG8828233.1"/>
    </source>
</evidence>
<feature type="non-terminal residue" evidence="1">
    <location>
        <position position="136"/>
    </location>
</feature>
<dbReference type="AlphaFoldDB" id="A0A9N9KGW8"/>
<keyword evidence="2" id="KW-1185">Reference proteome</keyword>
<feature type="non-terminal residue" evidence="1">
    <location>
        <position position="1"/>
    </location>
</feature>
<organism evidence="1 2">
    <name type="scientific">Dentiscutata erythropus</name>
    <dbReference type="NCBI Taxonomy" id="1348616"/>
    <lineage>
        <taxon>Eukaryota</taxon>
        <taxon>Fungi</taxon>
        <taxon>Fungi incertae sedis</taxon>
        <taxon>Mucoromycota</taxon>
        <taxon>Glomeromycotina</taxon>
        <taxon>Glomeromycetes</taxon>
        <taxon>Diversisporales</taxon>
        <taxon>Gigasporaceae</taxon>
        <taxon>Dentiscutata</taxon>
    </lineage>
</organism>
<evidence type="ECO:0000313" key="2">
    <source>
        <dbReference type="Proteomes" id="UP000789405"/>
    </source>
</evidence>
<accession>A0A9N9KGW8</accession>
<proteinExistence type="predicted"/>